<organism evidence="1 2">
    <name type="scientific">Salix viminalis</name>
    <name type="common">Common osier</name>
    <name type="synonym">Basket willow</name>
    <dbReference type="NCBI Taxonomy" id="40686"/>
    <lineage>
        <taxon>Eukaryota</taxon>
        <taxon>Viridiplantae</taxon>
        <taxon>Streptophyta</taxon>
        <taxon>Embryophyta</taxon>
        <taxon>Tracheophyta</taxon>
        <taxon>Spermatophyta</taxon>
        <taxon>Magnoliopsida</taxon>
        <taxon>eudicotyledons</taxon>
        <taxon>Gunneridae</taxon>
        <taxon>Pentapetalae</taxon>
        <taxon>rosids</taxon>
        <taxon>fabids</taxon>
        <taxon>Malpighiales</taxon>
        <taxon>Salicaceae</taxon>
        <taxon>Saliceae</taxon>
        <taxon>Salix</taxon>
    </lineage>
</organism>
<dbReference type="Proteomes" id="UP001151529">
    <property type="component" value="Chromosome 15Z"/>
</dbReference>
<dbReference type="AlphaFoldDB" id="A0A9Q0SHA9"/>
<proteinExistence type="predicted"/>
<dbReference type="OrthoDB" id="1692599at2759"/>
<sequence length="119" mass="13807">MGISQWRFSVEVWKGISQRAQVLWPNSSWEQARDWAVIEFGNSKHPLHRALGLALAASVYHLWMERNRRLHDQHYSSVQHVEANVFHAVAFGYGPSDVGLRFWARVAVIFRGFSGREFL</sequence>
<protein>
    <recommendedName>
        <fullName evidence="3">Reverse transcriptase zinc-binding domain-containing protein</fullName>
    </recommendedName>
</protein>
<evidence type="ECO:0000313" key="2">
    <source>
        <dbReference type="Proteomes" id="UP001151529"/>
    </source>
</evidence>
<accession>A0A9Q0SHA9</accession>
<keyword evidence="2" id="KW-1185">Reference proteome</keyword>
<gene>
    <name evidence="1" type="ORF">OIU85_010038</name>
</gene>
<name>A0A9Q0SHA9_SALVM</name>
<dbReference type="EMBL" id="JAPFFL010000015">
    <property type="protein sequence ID" value="KAJ6676820.1"/>
    <property type="molecule type" value="Genomic_DNA"/>
</dbReference>
<reference evidence="1" key="2">
    <citation type="journal article" date="2023" name="Int. J. Mol. Sci.">
        <title>De Novo Assembly and Annotation of 11 Diverse Shrub Willow (Salix) Genomes Reveals Novel Gene Organization in Sex-Linked Regions.</title>
        <authorList>
            <person name="Hyden B."/>
            <person name="Feng K."/>
            <person name="Yates T.B."/>
            <person name="Jawdy S."/>
            <person name="Cereghino C."/>
            <person name="Smart L.B."/>
            <person name="Muchero W."/>
        </authorList>
    </citation>
    <scope>NUCLEOTIDE SEQUENCE [LARGE SCALE GENOMIC DNA]</scope>
    <source>
        <tissue evidence="1">Shoot tip</tissue>
    </source>
</reference>
<evidence type="ECO:0000313" key="1">
    <source>
        <dbReference type="EMBL" id="KAJ6676820.1"/>
    </source>
</evidence>
<evidence type="ECO:0008006" key="3">
    <source>
        <dbReference type="Google" id="ProtNLM"/>
    </source>
</evidence>
<reference evidence="1" key="1">
    <citation type="submission" date="2022-11" db="EMBL/GenBank/DDBJ databases">
        <authorList>
            <person name="Hyden B.L."/>
            <person name="Feng K."/>
            <person name="Yates T."/>
            <person name="Jawdy S."/>
            <person name="Smart L.B."/>
            <person name="Muchero W."/>
        </authorList>
    </citation>
    <scope>NUCLEOTIDE SEQUENCE</scope>
    <source>
        <tissue evidence="1">Shoot tip</tissue>
    </source>
</reference>
<comment type="caution">
    <text evidence="1">The sequence shown here is derived from an EMBL/GenBank/DDBJ whole genome shotgun (WGS) entry which is preliminary data.</text>
</comment>